<evidence type="ECO:0000256" key="6">
    <source>
        <dbReference type="PROSITE-ProRule" id="PRU00546"/>
    </source>
</evidence>
<dbReference type="InterPro" id="IPR001623">
    <property type="entry name" value="DnaJ_domain"/>
</dbReference>
<dbReference type="GO" id="GO:0043066">
    <property type="term" value="P:negative regulation of apoptotic process"/>
    <property type="evidence" value="ECO:0007669"/>
    <property type="project" value="TreeGrafter"/>
</dbReference>
<dbReference type="GO" id="GO:0005739">
    <property type="term" value="C:mitochondrion"/>
    <property type="evidence" value="ECO:0007669"/>
    <property type="project" value="TreeGrafter"/>
</dbReference>
<dbReference type="Gene3D" id="2.10.230.10">
    <property type="entry name" value="Heat shock protein DnaJ, cysteine-rich domain"/>
    <property type="match status" value="1"/>
</dbReference>
<evidence type="ECO:0000256" key="1">
    <source>
        <dbReference type="ARBA" id="ARBA00022723"/>
    </source>
</evidence>
<feature type="compositionally biased region" description="Basic and acidic residues" evidence="7">
    <location>
        <begin position="428"/>
        <end position="462"/>
    </location>
</feature>
<dbReference type="PRINTS" id="PR00625">
    <property type="entry name" value="JDOMAIN"/>
</dbReference>
<dbReference type="Pfam" id="PF00226">
    <property type="entry name" value="DnaJ"/>
    <property type="match status" value="1"/>
</dbReference>
<evidence type="ECO:0000256" key="7">
    <source>
        <dbReference type="SAM" id="MobiDB-lite"/>
    </source>
</evidence>
<dbReference type="FunFam" id="1.10.287.110:FF:000034">
    <property type="entry name" value="Chaperone protein DnaJ"/>
    <property type="match status" value="1"/>
</dbReference>
<evidence type="ECO:0000313" key="10">
    <source>
        <dbReference type="Proteomes" id="UP000887575"/>
    </source>
</evidence>
<dbReference type="AlphaFoldDB" id="A0AAF3FAD2"/>
<keyword evidence="3 6" id="KW-0863">Zinc-finger</keyword>
<dbReference type="FunFam" id="2.10.230.10:FF:000001">
    <property type="entry name" value="DnaJ subfamily A member 2"/>
    <property type="match status" value="1"/>
</dbReference>
<keyword evidence="1 6" id="KW-0479">Metal-binding</keyword>
<evidence type="ECO:0000256" key="2">
    <source>
        <dbReference type="ARBA" id="ARBA00022737"/>
    </source>
</evidence>
<feature type="domain" description="J" evidence="8">
    <location>
        <begin position="69"/>
        <end position="133"/>
    </location>
</feature>
<dbReference type="GO" id="GO:0007005">
    <property type="term" value="P:mitochondrion organization"/>
    <property type="evidence" value="ECO:0007669"/>
    <property type="project" value="TreeGrafter"/>
</dbReference>
<proteinExistence type="inferred from homology"/>
<evidence type="ECO:0000259" key="8">
    <source>
        <dbReference type="PROSITE" id="PS50076"/>
    </source>
</evidence>
<dbReference type="GO" id="GO:0005524">
    <property type="term" value="F:ATP binding"/>
    <property type="evidence" value="ECO:0007669"/>
    <property type="project" value="InterPro"/>
</dbReference>
<keyword evidence="2" id="KW-0677">Repeat</keyword>
<dbReference type="InterPro" id="IPR002939">
    <property type="entry name" value="DnaJ_C"/>
</dbReference>
<dbReference type="SUPFAM" id="SSF49493">
    <property type="entry name" value="HSP40/DnaJ peptide-binding domain"/>
    <property type="match status" value="1"/>
</dbReference>
<keyword evidence="10" id="KW-1185">Reference proteome</keyword>
<dbReference type="InterPro" id="IPR018253">
    <property type="entry name" value="DnaJ_domain_CS"/>
</dbReference>
<dbReference type="SUPFAM" id="SSF46565">
    <property type="entry name" value="Chaperone J-domain"/>
    <property type="match status" value="1"/>
</dbReference>
<dbReference type="GO" id="GO:0009408">
    <property type="term" value="P:response to heat"/>
    <property type="evidence" value="ECO:0007669"/>
    <property type="project" value="InterPro"/>
</dbReference>
<dbReference type="Pfam" id="PF00684">
    <property type="entry name" value="DnaJ_CXXCXGXG"/>
    <property type="match status" value="1"/>
</dbReference>
<dbReference type="PANTHER" id="PTHR44145:SF3">
    <property type="entry name" value="DNAJ HOMOLOG SUBFAMILY A MEMBER 3, MITOCHONDRIAL"/>
    <property type="match status" value="1"/>
</dbReference>
<dbReference type="InterPro" id="IPR001305">
    <property type="entry name" value="HSP_DnaJ_Cys-rich_dom"/>
</dbReference>
<accession>A0AAF3FAD2</accession>
<evidence type="ECO:0000256" key="3">
    <source>
        <dbReference type="ARBA" id="ARBA00022771"/>
    </source>
</evidence>
<feature type="domain" description="CR-type" evidence="9">
    <location>
        <begin position="205"/>
        <end position="284"/>
    </location>
</feature>
<dbReference type="CDD" id="cd10747">
    <property type="entry name" value="DnaJ_C"/>
    <property type="match status" value="1"/>
</dbReference>
<dbReference type="GO" id="GO:0008270">
    <property type="term" value="F:zinc ion binding"/>
    <property type="evidence" value="ECO:0007669"/>
    <property type="project" value="UniProtKB-KW"/>
</dbReference>
<dbReference type="GO" id="GO:0051082">
    <property type="term" value="F:unfolded protein binding"/>
    <property type="evidence" value="ECO:0007669"/>
    <property type="project" value="InterPro"/>
</dbReference>
<evidence type="ECO:0000313" key="11">
    <source>
        <dbReference type="WBParaSite" id="MBELARI_LOCUS3880.2"/>
    </source>
</evidence>
<dbReference type="PROSITE" id="PS00636">
    <property type="entry name" value="DNAJ_1"/>
    <property type="match status" value="1"/>
</dbReference>
<dbReference type="PANTHER" id="PTHR44145">
    <property type="entry name" value="DNAJ HOMOLOG SUBFAMILY A MEMBER 3, MITOCHONDRIAL"/>
    <property type="match status" value="1"/>
</dbReference>
<dbReference type="InterPro" id="IPR036869">
    <property type="entry name" value="J_dom_sf"/>
</dbReference>
<dbReference type="InterPro" id="IPR012724">
    <property type="entry name" value="DnaJ"/>
</dbReference>
<protein>
    <submittedName>
        <fullName evidence="11">Uncharacterized protein</fullName>
    </submittedName>
</protein>
<name>A0AAF3FAD2_9BILA</name>
<dbReference type="SUPFAM" id="SSF57938">
    <property type="entry name" value="DnaJ/Hsp40 cysteine-rich domain"/>
    <property type="match status" value="1"/>
</dbReference>
<evidence type="ECO:0000256" key="5">
    <source>
        <dbReference type="ARBA" id="ARBA00023186"/>
    </source>
</evidence>
<dbReference type="SMART" id="SM00271">
    <property type="entry name" value="DnaJ"/>
    <property type="match status" value="1"/>
</dbReference>
<dbReference type="Gene3D" id="2.60.260.20">
    <property type="entry name" value="Urease metallochaperone UreE, N-terminal domain"/>
    <property type="match status" value="2"/>
</dbReference>
<dbReference type="FunFam" id="2.60.260.20:FF:000005">
    <property type="entry name" value="Chaperone protein dnaJ 1, mitochondrial"/>
    <property type="match status" value="1"/>
</dbReference>
<dbReference type="WBParaSite" id="MBELARI_LOCUS3880.2">
    <property type="protein sequence ID" value="MBELARI_LOCUS3880.2"/>
    <property type="gene ID" value="MBELARI_LOCUS3880"/>
</dbReference>
<dbReference type="PROSITE" id="PS50076">
    <property type="entry name" value="DNAJ_2"/>
    <property type="match status" value="1"/>
</dbReference>
<dbReference type="InterPro" id="IPR051938">
    <property type="entry name" value="Apopto_cytoskel_mod"/>
</dbReference>
<dbReference type="InterPro" id="IPR008971">
    <property type="entry name" value="HSP40/DnaJ_pept-bd"/>
</dbReference>
<evidence type="ECO:0000256" key="4">
    <source>
        <dbReference type="ARBA" id="ARBA00022833"/>
    </source>
</evidence>
<sequence length="488" mass="54149">MFNALPKSLLLRTSSSITQTCVSSANISACCSRGNPPLLQPTDAQWTKKNKHQQREIRTSAGCHQAKKDYYKVLGVEKAASAKDIKKAYFQMAKKYHPDANKTKEAQEKFQEVSEAYEVLSDDGKRREYDTFGTTGGSGGMGGPQGGGFYKYQSRHMSPEDLFREAFGFGKGSGINWDSFADSNFGQSRAEEIELRLTFEEAARGVAKNIDVNVVENCQSCAGTQVQPGYKKVSCPYCNGTGLISQRVQNGFYFQQSCNRCFGTGAYNKNPCHECVGKGQTVQRRRVQVSVPAGVRNKEQLQMSVGKNFVLIYCSVEPSARFRRENDDIHCDVEISIGQAVLGGTVKVPGIYEDTHVHVPAGTNSHTRMKLSGKGIKHLNQSGYGDQYLNIKIMVPKFSNAEQRAIISAFAQTETLPSGTVKLELMKEMKEPKVKSQKKEKPSEAPKDEPRKNETEKERPVETAENVSEETKEKESSLFSKLKKSLFG</sequence>
<dbReference type="Pfam" id="PF01556">
    <property type="entry name" value="DnaJ_C"/>
    <property type="match status" value="1"/>
</dbReference>
<dbReference type="PROSITE" id="PS51188">
    <property type="entry name" value="ZF_CR"/>
    <property type="match status" value="1"/>
</dbReference>
<dbReference type="Gene3D" id="1.10.287.110">
    <property type="entry name" value="DnaJ domain"/>
    <property type="match status" value="1"/>
</dbReference>
<dbReference type="Proteomes" id="UP000887575">
    <property type="component" value="Unassembled WGS sequence"/>
</dbReference>
<dbReference type="GO" id="GO:0006457">
    <property type="term" value="P:protein folding"/>
    <property type="evidence" value="ECO:0007669"/>
    <property type="project" value="InterPro"/>
</dbReference>
<feature type="zinc finger region" description="CR-type" evidence="6">
    <location>
        <begin position="205"/>
        <end position="284"/>
    </location>
</feature>
<evidence type="ECO:0000259" key="9">
    <source>
        <dbReference type="PROSITE" id="PS51188"/>
    </source>
</evidence>
<dbReference type="CDD" id="cd06257">
    <property type="entry name" value="DnaJ"/>
    <property type="match status" value="1"/>
</dbReference>
<keyword evidence="4 6" id="KW-0862">Zinc</keyword>
<dbReference type="CDD" id="cd10719">
    <property type="entry name" value="DnaJ_zf"/>
    <property type="match status" value="1"/>
</dbReference>
<keyword evidence="5" id="KW-0143">Chaperone</keyword>
<organism evidence="10 11">
    <name type="scientific">Mesorhabditis belari</name>
    <dbReference type="NCBI Taxonomy" id="2138241"/>
    <lineage>
        <taxon>Eukaryota</taxon>
        <taxon>Metazoa</taxon>
        <taxon>Ecdysozoa</taxon>
        <taxon>Nematoda</taxon>
        <taxon>Chromadorea</taxon>
        <taxon>Rhabditida</taxon>
        <taxon>Rhabditina</taxon>
        <taxon>Rhabditomorpha</taxon>
        <taxon>Rhabditoidea</taxon>
        <taxon>Rhabditidae</taxon>
        <taxon>Mesorhabditinae</taxon>
        <taxon>Mesorhabditis</taxon>
    </lineage>
</organism>
<feature type="region of interest" description="Disordered" evidence="7">
    <location>
        <begin position="428"/>
        <end position="488"/>
    </location>
</feature>
<dbReference type="InterPro" id="IPR036410">
    <property type="entry name" value="HSP_DnaJ_Cys-rich_dom_sf"/>
</dbReference>
<dbReference type="GO" id="GO:0031072">
    <property type="term" value="F:heat shock protein binding"/>
    <property type="evidence" value="ECO:0007669"/>
    <property type="project" value="InterPro"/>
</dbReference>
<dbReference type="HAMAP" id="MF_01152">
    <property type="entry name" value="DnaJ"/>
    <property type="match status" value="1"/>
</dbReference>
<reference evidence="11" key="1">
    <citation type="submission" date="2024-02" db="UniProtKB">
        <authorList>
            <consortium name="WormBaseParasite"/>
        </authorList>
    </citation>
    <scope>IDENTIFICATION</scope>
</reference>